<protein>
    <submittedName>
        <fullName evidence="1">Uncharacterized protein</fullName>
    </submittedName>
</protein>
<dbReference type="Proteomes" id="UP001066276">
    <property type="component" value="Chromosome 9"/>
</dbReference>
<evidence type="ECO:0000313" key="2">
    <source>
        <dbReference type="Proteomes" id="UP001066276"/>
    </source>
</evidence>
<organism evidence="1 2">
    <name type="scientific">Pleurodeles waltl</name>
    <name type="common">Iberian ribbed newt</name>
    <dbReference type="NCBI Taxonomy" id="8319"/>
    <lineage>
        <taxon>Eukaryota</taxon>
        <taxon>Metazoa</taxon>
        <taxon>Chordata</taxon>
        <taxon>Craniata</taxon>
        <taxon>Vertebrata</taxon>
        <taxon>Euteleostomi</taxon>
        <taxon>Amphibia</taxon>
        <taxon>Batrachia</taxon>
        <taxon>Caudata</taxon>
        <taxon>Salamandroidea</taxon>
        <taxon>Salamandridae</taxon>
        <taxon>Pleurodelinae</taxon>
        <taxon>Pleurodeles</taxon>
    </lineage>
</organism>
<dbReference type="AlphaFoldDB" id="A0AAV7MPA8"/>
<name>A0AAV7MPA8_PLEWA</name>
<dbReference type="EMBL" id="JANPWB010000013">
    <property type="protein sequence ID" value="KAJ1104222.1"/>
    <property type="molecule type" value="Genomic_DNA"/>
</dbReference>
<comment type="caution">
    <text evidence="1">The sequence shown here is derived from an EMBL/GenBank/DDBJ whole genome shotgun (WGS) entry which is preliminary data.</text>
</comment>
<sequence length="119" mass="12936">MRNLGATVSMTELMNDEIDTIVKLEADDDGEALSSSAPSNQYPMFLKSSKTCRIAPPVLFTAGVIGPETIYVEAFTFLANENGQLDIQVNVHALLYGPQAKAEASPMISFQQLERQEGP</sequence>
<gene>
    <name evidence="1" type="ORF">NDU88_001634</name>
</gene>
<evidence type="ECO:0000313" key="1">
    <source>
        <dbReference type="EMBL" id="KAJ1104222.1"/>
    </source>
</evidence>
<reference evidence="1" key="1">
    <citation type="journal article" date="2022" name="bioRxiv">
        <title>Sequencing and chromosome-scale assembly of the giantPleurodeles waltlgenome.</title>
        <authorList>
            <person name="Brown T."/>
            <person name="Elewa A."/>
            <person name="Iarovenko S."/>
            <person name="Subramanian E."/>
            <person name="Araus A.J."/>
            <person name="Petzold A."/>
            <person name="Susuki M."/>
            <person name="Suzuki K.-i.T."/>
            <person name="Hayashi T."/>
            <person name="Toyoda A."/>
            <person name="Oliveira C."/>
            <person name="Osipova E."/>
            <person name="Leigh N.D."/>
            <person name="Simon A."/>
            <person name="Yun M.H."/>
        </authorList>
    </citation>
    <scope>NUCLEOTIDE SEQUENCE</scope>
    <source>
        <strain evidence="1">20211129_DDA</strain>
        <tissue evidence="1">Liver</tissue>
    </source>
</reference>
<keyword evidence="2" id="KW-1185">Reference proteome</keyword>
<accession>A0AAV7MPA8</accession>
<proteinExistence type="predicted"/>